<name>D2NU25_ROTMD</name>
<keyword evidence="2" id="KW-1185">Reference proteome</keyword>
<accession>D2NU25</accession>
<dbReference type="HOGENOM" id="CLU_3391151_0_0_11"/>
<dbReference type="KEGG" id="rmu:RMDY18_13190"/>
<reference evidence="1 2" key="2">
    <citation type="journal article" date="2010" name="J Osaka Dent Univ">
        <title>Isolation and identification of Rothia mucilaginosa from persistent apical periodontitis lesions.</title>
        <authorList>
            <person name="Yamane K."/>
            <person name="Yoshida M."/>
            <person name="Fujihira T."/>
            <person name="Baba T."/>
            <person name="Tsuji N."/>
            <person name="Hayashi H."/>
            <person name="Sugimori C."/>
            <person name="Yamanaka T."/>
            <person name="Mashimo C."/>
            <person name="Nambu T."/>
            <person name="Kawai H."/>
            <person name="Fukushima H."/>
        </authorList>
    </citation>
    <scope>NUCLEOTIDE SEQUENCE [LARGE SCALE GENOMIC DNA]</scope>
    <source>
        <strain evidence="1 2">DY-18</strain>
    </source>
</reference>
<reference evidence="2" key="1">
    <citation type="submission" date="2009-07" db="EMBL/GenBank/DDBJ databases">
        <title>Complete genome sequence of Rothia mucilaginosa DJ.</title>
        <authorList>
            <person name="Yamane K."/>
            <person name="Nambu T."/>
            <person name="Mashimo C."/>
            <person name="Sugimori C."/>
            <person name="Yamanaka T."/>
            <person name="Leung K."/>
            <person name="Fukushima H."/>
        </authorList>
    </citation>
    <scope>NUCLEOTIDE SEQUENCE [LARGE SCALE GENOMIC DNA]</scope>
    <source>
        <strain evidence="2">DY-18</strain>
    </source>
</reference>
<proteinExistence type="predicted"/>
<organism evidence="1 2">
    <name type="scientific">Rothia mucilaginosa (strain DY-18)</name>
    <name type="common">Stomatococcus mucilaginosus</name>
    <dbReference type="NCBI Taxonomy" id="680646"/>
    <lineage>
        <taxon>Bacteria</taxon>
        <taxon>Bacillati</taxon>
        <taxon>Actinomycetota</taxon>
        <taxon>Actinomycetes</taxon>
        <taxon>Micrococcales</taxon>
        <taxon>Micrococcaceae</taxon>
        <taxon>Rothia</taxon>
    </lineage>
</organism>
<evidence type="ECO:0000313" key="1">
    <source>
        <dbReference type="EMBL" id="BAI65151.1"/>
    </source>
</evidence>
<dbReference type="AlphaFoldDB" id="D2NU25"/>
<reference evidence="1 2" key="3">
    <citation type="journal article" date="2010" name="Sequencing">
        <title>Complete Genome Sequence of Rothia mucilaginosa DY-18: A Clinical Isolate with Dense Meshwork-Like Structures from a Persistent Apical Periodontitis Lesion.</title>
        <authorList>
            <person name="Yamane K."/>
            <person name="Nambu T."/>
            <person name="Yamanaka T."/>
            <person name="Mashimo C."/>
            <person name="Sugimori C."/>
            <person name="Leung K.-P."/>
            <person name="Fukushima H."/>
        </authorList>
    </citation>
    <scope>NUCLEOTIDE SEQUENCE [LARGE SCALE GENOMIC DNA]</scope>
    <source>
        <strain evidence="1 2">DY-18</strain>
    </source>
</reference>
<protein>
    <submittedName>
        <fullName evidence="1">Uncharacterized protein</fullName>
    </submittedName>
</protein>
<sequence length="32" mass="3542">MYVFEGLQVSFDVEVFGEAADGVPLGFENDLF</sequence>
<dbReference type="EMBL" id="AP011540">
    <property type="protein sequence ID" value="BAI65151.1"/>
    <property type="molecule type" value="Genomic_DNA"/>
</dbReference>
<gene>
    <name evidence="1" type="ordered locus">RMDY18_13190</name>
</gene>
<dbReference type="Proteomes" id="UP000001883">
    <property type="component" value="Chromosome"/>
</dbReference>
<evidence type="ECO:0000313" key="2">
    <source>
        <dbReference type="Proteomes" id="UP000001883"/>
    </source>
</evidence>